<evidence type="ECO:0000256" key="15">
    <source>
        <dbReference type="ARBA" id="ARBA00023170"/>
    </source>
</evidence>
<comment type="similarity">
    <text evidence="3">In the N-terminal section; belongs to the leguminous lectin family.</text>
</comment>
<evidence type="ECO:0000256" key="5">
    <source>
        <dbReference type="ARBA" id="ARBA00022475"/>
    </source>
</evidence>
<evidence type="ECO:0000256" key="2">
    <source>
        <dbReference type="ARBA" id="ARBA00007606"/>
    </source>
</evidence>
<evidence type="ECO:0000259" key="19">
    <source>
        <dbReference type="PROSITE" id="PS50011"/>
    </source>
</evidence>
<dbReference type="InterPro" id="IPR000719">
    <property type="entry name" value="Prot_kinase_dom"/>
</dbReference>
<feature type="domain" description="Protein kinase" evidence="19">
    <location>
        <begin position="359"/>
        <end position="637"/>
    </location>
</feature>
<reference evidence="20 21" key="1">
    <citation type="journal article" date="2023" name="G3 (Bethesda)">
        <title>A chromosome-length genome assembly and annotation of blackberry (Rubus argutus, cv. 'Hillquist').</title>
        <authorList>
            <person name="Bruna T."/>
            <person name="Aryal R."/>
            <person name="Dudchenko O."/>
            <person name="Sargent D.J."/>
            <person name="Mead D."/>
            <person name="Buti M."/>
            <person name="Cavallini A."/>
            <person name="Hytonen T."/>
            <person name="Andres J."/>
            <person name="Pham M."/>
            <person name="Weisz D."/>
            <person name="Mascagni F."/>
            <person name="Usai G."/>
            <person name="Natali L."/>
            <person name="Bassil N."/>
            <person name="Fernandez G.E."/>
            <person name="Lomsadze A."/>
            <person name="Armour M."/>
            <person name="Olukolu B."/>
            <person name="Poorten T."/>
            <person name="Britton C."/>
            <person name="Davik J."/>
            <person name="Ashrafi H."/>
            <person name="Aiden E.L."/>
            <person name="Borodovsky M."/>
            <person name="Worthington M."/>
        </authorList>
    </citation>
    <scope>NUCLEOTIDE SEQUENCE [LARGE SCALE GENOMIC DNA]</scope>
    <source>
        <strain evidence="20">PI 553951</strain>
    </source>
</reference>
<dbReference type="Pfam" id="PF00139">
    <property type="entry name" value="Lectin_legB"/>
    <property type="match status" value="1"/>
</dbReference>
<keyword evidence="10 17" id="KW-0547">Nucleotide-binding</keyword>
<comment type="subcellular location">
    <subcellularLocation>
        <location evidence="1">Cell membrane</location>
        <topology evidence="1">Single-pass type I membrane protein</topology>
    </subcellularLocation>
</comment>
<evidence type="ECO:0000256" key="9">
    <source>
        <dbReference type="ARBA" id="ARBA00022734"/>
    </source>
</evidence>
<dbReference type="InterPro" id="IPR050528">
    <property type="entry name" value="L-type_Lectin-RKs"/>
</dbReference>
<evidence type="ECO:0000256" key="17">
    <source>
        <dbReference type="PROSITE-ProRule" id="PRU10141"/>
    </source>
</evidence>
<dbReference type="InterPro" id="IPR008271">
    <property type="entry name" value="Ser/Thr_kinase_AS"/>
</dbReference>
<dbReference type="InterPro" id="IPR011009">
    <property type="entry name" value="Kinase-like_dom_sf"/>
</dbReference>
<dbReference type="GO" id="GO:0005524">
    <property type="term" value="F:ATP binding"/>
    <property type="evidence" value="ECO:0007669"/>
    <property type="project" value="UniProtKB-UniRule"/>
</dbReference>
<dbReference type="FunFam" id="1.10.510.10:FF:000240">
    <property type="entry name" value="Lectin-domain containing receptor kinase A4.3"/>
    <property type="match status" value="1"/>
</dbReference>
<dbReference type="InterPro" id="IPR013320">
    <property type="entry name" value="ConA-like_dom_sf"/>
</dbReference>
<accession>A0AAW1VQY3</accession>
<sequence length="679" mass="75579">MVAANNSLTLTISLTSNSTKLLCILFLLIPFATPLTFDFPNFPYNINTLSLEGDASFEGQFLRLTRSALDEATTVSVGRATHIQPFLLREKATGKLADFTTSFTFVINSQKHYPYADGLALFLAPKGSSLNRTLGQGGSLGLAIENPMTGASRAQYPVVAIEFDIFQNTVQSVDDPVEDHVGINVNSLKSLVTKPWEGGIADAQVNSATVSYDSKSKNLSVAYTNYMNGVQVMRYLDYIVDLNRYLPDCVIVGISGATGQEFALHKITSWNFTSTSLADEINVKKSANFSSRIALNIGLSVVGCIIFVGGLVLAWIIWRKKREGESDRMFNYSMEYEFEKGTGPRKFPYSELARATGNFVEGEKLGEGGFGGVYKGFIKDLNSYVAVKRSKGSQQGLKEYAAEVRIISRLRHRNLVQLIGWCHEKRQLLLVYEFMPNGSLDFHLFKAKSLLIWEVRYRIALGLASGLFYLHEGWEQCVLHRDIKSSNVMLDSNFSAKLGDFGLARLVEHGEQYSPITKLAGTMGYMAPEYVTTGKASKQSDVYSFGVVALEIACGRKPSDPKFESSQVSMMEWVWELYREEKILQAADPKLHGDFDEKQIERLLIVGLWCAHLNYNIRPSIQQAIQVLNFEDPLPILPSNMSMISTYFAPFLSHSMWDCDTTSSGRGEKPSLNASDHLP</sequence>
<evidence type="ECO:0000256" key="1">
    <source>
        <dbReference type="ARBA" id="ARBA00004251"/>
    </source>
</evidence>
<gene>
    <name evidence="20" type="ORF">M0R45_000038</name>
</gene>
<comment type="similarity">
    <text evidence="2">Belongs to the leguminous lectin family.</text>
</comment>
<comment type="similarity">
    <text evidence="4">In the C-terminal section; belongs to the protein kinase superfamily. Ser/Thr protein kinase family.</text>
</comment>
<evidence type="ECO:0000313" key="20">
    <source>
        <dbReference type="EMBL" id="KAK9907851.1"/>
    </source>
</evidence>
<dbReference type="GO" id="GO:0005886">
    <property type="term" value="C:plasma membrane"/>
    <property type="evidence" value="ECO:0007669"/>
    <property type="project" value="UniProtKB-SubCell"/>
</dbReference>
<protein>
    <recommendedName>
        <fullName evidence="19">Protein kinase domain-containing protein</fullName>
    </recommendedName>
</protein>
<dbReference type="EMBL" id="JBEDUW010000011">
    <property type="protein sequence ID" value="KAK9907851.1"/>
    <property type="molecule type" value="Genomic_DNA"/>
</dbReference>
<keyword evidence="16" id="KW-0325">Glycoprotein</keyword>
<keyword evidence="8" id="KW-0732">Signal</keyword>
<evidence type="ECO:0000256" key="10">
    <source>
        <dbReference type="ARBA" id="ARBA00022741"/>
    </source>
</evidence>
<dbReference type="PANTHER" id="PTHR27007">
    <property type="match status" value="1"/>
</dbReference>
<dbReference type="AlphaFoldDB" id="A0AAW1VQY3"/>
<dbReference type="GO" id="GO:0004672">
    <property type="term" value="F:protein kinase activity"/>
    <property type="evidence" value="ECO:0007669"/>
    <property type="project" value="InterPro"/>
</dbReference>
<evidence type="ECO:0000256" key="13">
    <source>
        <dbReference type="ARBA" id="ARBA00022989"/>
    </source>
</evidence>
<dbReference type="GO" id="GO:0030246">
    <property type="term" value="F:carbohydrate binding"/>
    <property type="evidence" value="ECO:0007669"/>
    <property type="project" value="UniProtKB-KW"/>
</dbReference>
<keyword evidence="9" id="KW-0430">Lectin</keyword>
<evidence type="ECO:0000256" key="14">
    <source>
        <dbReference type="ARBA" id="ARBA00023136"/>
    </source>
</evidence>
<evidence type="ECO:0000313" key="21">
    <source>
        <dbReference type="Proteomes" id="UP001457282"/>
    </source>
</evidence>
<evidence type="ECO:0000256" key="16">
    <source>
        <dbReference type="ARBA" id="ARBA00023180"/>
    </source>
</evidence>
<dbReference type="Pfam" id="PF00069">
    <property type="entry name" value="Pkinase"/>
    <property type="match status" value="1"/>
</dbReference>
<evidence type="ECO:0000256" key="6">
    <source>
        <dbReference type="ARBA" id="ARBA00022679"/>
    </source>
</evidence>
<dbReference type="Gene3D" id="3.30.200.20">
    <property type="entry name" value="Phosphorylase Kinase, domain 1"/>
    <property type="match status" value="1"/>
</dbReference>
<feature type="transmembrane region" description="Helical" evidence="18">
    <location>
        <begin position="293"/>
        <end position="318"/>
    </location>
</feature>
<feature type="binding site" evidence="17">
    <location>
        <position position="388"/>
    </location>
    <ligand>
        <name>ATP</name>
        <dbReference type="ChEBI" id="CHEBI:30616"/>
    </ligand>
</feature>
<dbReference type="InterPro" id="IPR017441">
    <property type="entry name" value="Protein_kinase_ATP_BS"/>
</dbReference>
<dbReference type="PROSITE" id="PS50011">
    <property type="entry name" value="PROTEIN_KINASE_DOM"/>
    <property type="match status" value="1"/>
</dbReference>
<dbReference type="Gene3D" id="2.60.120.200">
    <property type="match status" value="1"/>
</dbReference>
<dbReference type="Proteomes" id="UP001457282">
    <property type="component" value="Unassembled WGS sequence"/>
</dbReference>
<dbReference type="FunFam" id="3.30.200.20:FF:000168">
    <property type="entry name" value="L-type lectin-domain containing receptor kinase IX.1"/>
    <property type="match status" value="1"/>
</dbReference>
<keyword evidence="7 18" id="KW-0812">Transmembrane</keyword>
<dbReference type="CDD" id="cd14066">
    <property type="entry name" value="STKc_IRAK"/>
    <property type="match status" value="1"/>
</dbReference>
<name>A0AAW1VQY3_RUBAR</name>
<dbReference type="CDD" id="cd06899">
    <property type="entry name" value="lectin_legume_LecRK_Arcelin_ConA"/>
    <property type="match status" value="1"/>
</dbReference>
<dbReference type="PROSITE" id="PS00108">
    <property type="entry name" value="PROTEIN_KINASE_ST"/>
    <property type="match status" value="1"/>
</dbReference>
<keyword evidence="5" id="KW-1003">Cell membrane</keyword>
<keyword evidence="15" id="KW-0675">Receptor</keyword>
<evidence type="ECO:0000256" key="8">
    <source>
        <dbReference type="ARBA" id="ARBA00022729"/>
    </source>
</evidence>
<keyword evidence="11" id="KW-0418">Kinase</keyword>
<keyword evidence="14 18" id="KW-0472">Membrane</keyword>
<evidence type="ECO:0000256" key="7">
    <source>
        <dbReference type="ARBA" id="ARBA00022692"/>
    </source>
</evidence>
<evidence type="ECO:0000256" key="4">
    <source>
        <dbReference type="ARBA" id="ARBA00010217"/>
    </source>
</evidence>
<organism evidence="20 21">
    <name type="scientific">Rubus argutus</name>
    <name type="common">Southern blackberry</name>
    <dbReference type="NCBI Taxonomy" id="59490"/>
    <lineage>
        <taxon>Eukaryota</taxon>
        <taxon>Viridiplantae</taxon>
        <taxon>Streptophyta</taxon>
        <taxon>Embryophyta</taxon>
        <taxon>Tracheophyta</taxon>
        <taxon>Spermatophyta</taxon>
        <taxon>Magnoliopsida</taxon>
        <taxon>eudicotyledons</taxon>
        <taxon>Gunneridae</taxon>
        <taxon>Pentapetalae</taxon>
        <taxon>rosids</taxon>
        <taxon>fabids</taxon>
        <taxon>Rosales</taxon>
        <taxon>Rosaceae</taxon>
        <taxon>Rosoideae</taxon>
        <taxon>Rosoideae incertae sedis</taxon>
        <taxon>Rubus</taxon>
    </lineage>
</organism>
<comment type="caution">
    <text evidence="20">The sequence shown here is derived from an EMBL/GenBank/DDBJ whole genome shotgun (WGS) entry which is preliminary data.</text>
</comment>
<proteinExistence type="inferred from homology"/>
<dbReference type="Gene3D" id="1.10.510.10">
    <property type="entry name" value="Transferase(Phosphotransferase) domain 1"/>
    <property type="match status" value="1"/>
</dbReference>
<dbReference type="GO" id="GO:0002229">
    <property type="term" value="P:defense response to oomycetes"/>
    <property type="evidence" value="ECO:0007669"/>
    <property type="project" value="UniProtKB-ARBA"/>
</dbReference>
<dbReference type="SUPFAM" id="SSF56112">
    <property type="entry name" value="Protein kinase-like (PK-like)"/>
    <property type="match status" value="1"/>
</dbReference>
<keyword evidence="6" id="KW-0808">Transferase</keyword>
<evidence type="ECO:0000256" key="3">
    <source>
        <dbReference type="ARBA" id="ARBA00008536"/>
    </source>
</evidence>
<dbReference type="SUPFAM" id="SSF49899">
    <property type="entry name" value="Concanavalin A-like lectins/glucanases"/>
    <property type="match status" value="1"/>
</dbReference>
<evidence type="ECO:0000256" key="18">
    <source>
        <dbReference type="SAM" id="Phobius"/>
    </source>
</evidence>
<keyword evidence="21" id="KW-1185">Reference proteome</keyword>
<dbReference type="PROSITE" id="PS00107">
    <property type="entry name" value="PROTEIN_KINASE_ATP"/>
    <property type="match status" value="1"/>
</dbReference>
<keyword evidence="13 18" id="KW-1133">Transmembrane helix</keyword>
<evidence type="ECO:0000256" key="11">
    <source>
        <dbReference type="ARBA" id="ARBA00022777"/>
    </source>
</evidence>
<dbReference type="InterPro" id="IPR001220">
    <property type="entry name" value="Legume_lectin_dom"/>
</dbReference>
<keyword evidence="12 17" id="KW-0067">ATP-binding</keyword>
<evidence type="ECO:0000256" key="12">
    <source>
        <dbReference type="ARBA" id="ARBA00022840"/>
    </source>
</evidence>
<dbReference type="SMART" id="SM00220">
    <property type="entry name" value="S_TKc"/>
    <property type="match status" value="1"/>
</dbReference>